<name>A0A2N9HTL5_FAGSY</name>
<sequence>MGLMKLCQSRPELADLGVVVSLGFADLGVVVGLGFWMVEWVTRVVDFDFDFG</sequence>
<proteinExistence type="predicted"/>
<keyword evidence="1" id="KW-1133">Transmembrane helix</keyword>
<protein>
    <submittedName>
        <fullName evidence="2">Uncharacterized protein</fullName>
    </submittedName>
</protein>
<feature type="transmembrane region" description="Helical" evidence="1">
    <location>
        <begin position="12"/>
        <end position="38"/>
    </location>
</feature>
<evidence type="ECO:0000313" key="2">
    <source>
        <dbReference type="EMBL" id="SPD15054.1"/>
    </source>
</evidence>
<accession>A0A2N9HTL5</accession>
<keyword evidence="1" id="KW-0812">Transmembrane</keyword>
<reference evidence="2" key="1">
    <citation type="submission" date="2018-02" db="EMBL/GenBank/DDBJ databases">
        <authorList>
            <person name="Cohen D.B."/>
            <person name="Kent A.D."/>
        </authorList>
    </citation>
    <scope>NUCLEOTIDE SEQUENCE</scope>
</reference>
<dbReference type="EMBL" id="OIVN01004029">
    <property type="protein sequence ID" value="SPD15054.1"/>
    <property type="molecule type" value="Genomic_DNA"/>
</dbReference>
<keyword evidence="1" id="KW-0472">Membrane</keyword>
<dbReference type="AlphaFoldDB" id="A0A2N9HTL5"/>
<evidence type="ECO:0000256" key="1">
    <source>
        <dbReference type="SAM" id="Phobius"/>
    </source>
</evidence>
<gene>
    <name evidence="2" type="ORF">FSB_LOCUS42936</name>
</gene>
<organism evidence="2">
    <name type="scientific">Fagus sylvatica</name>
    <name type="common">Beechnut</name>
    <dbReference type="NCBI Taxonomy" id="28930"/>
    <lineage>
        <taxon>Eukaryota</taxon>
        <taxon>Viridiplantae</taxon>
        <taxon>Streptophyta</taxon>
        <taxon>Embryophyta</taxon>
        <taxon>Tracheophyta</taxon>
        <taxon>Spermatophyta</taxon>
        <taxon>Magnoliopsida</taxon>
        <taxon>eudicotyledons</taxon>
        <taxon>Gunneridae</taxon>
        <taxon>Pentapetalae</taxon>
        <taxon>rosids</taxon>
        <taxon>fabids</taxon>
        <taxon>Fagales</taxon>
        <taxon>Fagaceae</taxon>
        <taxon>Fagus</taxon>
    </lineage>
</organism>